<keyword evidence="4" id="KW-0281">Fimbrium</keyword>
<feature type="signal peptide" evidence="5">
    <location>
        <begin position="1"/>
        <end position="23"/>
    </location>
</feature>
<dbReference type="InterPro" id="IPR054160">
    <property type="entry name" value="MrkD_recept-bd"/>
</dbReference>
<evidence type="ECO:0000313" key="9">
    <source>
        <dbReference type="Proteomes" id="UP000503287"/>
    </source>
</evidence>
<evidence type="ECO:0000256" key="1">
    <source>
        <dbReference type="ARBA" id="ARBA00004561"/>
    </source>
</evidence>
<reference evidence="8 9" key="1">
    <citation type="submission" date="2020-01" db="EMBL/GenBank/DDBJ databases">
        <title>The genomic epidemiology of tigecycline resistance gene tet(X) variants in a swine farm in China.</title>
        <authorList>
            <person name="Peng K."/>
            <person name="Li R."/>
        </authorList>
    </citation>
    <scope>NUCLEOTIDE SEQUENCE [LARGE SCALE GENOMIC DNA]</scope>
    <source>
        <strain evidence="8 9">ZN3</strain>
    </source>
</reference>
<dbReference type="Pfam" id="PF00419">
    <property type="entry name" value="Fimbrial"/>
    <property type="match status" value="1"/>
</dbReference>
<dbReference type="GO" id="GO:0043709">
    <property type="term" value="P:cell adhesion involved in single-species biofilm formation"/>
    <property type="evidence" value="ECO:0007669"/>
    <property type="project" value="TreeGrafter"/>
</dbReference>
<feature type="domain" description="MrkD-like receptor binding" evidence="7">
    <location>
        <begin position="82"/>
        <end position="169"/>
    </location>
</feature>
<dbReference type="PANTHER" id="PTHR33420:SF3">
    <property type="entry name" value="FIMBRIAL SUBUNIT ELFA"/>
    <property type="match status" value="1"/>
</dbReference>
<dbReference type="Proteomes" id="UP000503287">
    <property type="component" value="Chromosome"/>
</dbReference>
<evidence type="ECO:0000256" key="5">
    <source>
        <dbReference type="SAM" id="SignalP"/>
    </source>
</evidence>
<protein>
    <submittedName>
        <fullName evidence="8">Fimbrial protein</fullName>
    </submittedName>
</protein>
<organism evidence="8 9">
    <name type="scientific">Proteus vulgaris</name>
    <dbReference type="NCBI Taxonomy" id="585"/>
    <lineage>
        <taxon>Bacteria</taxon>
        <taxon>Pseudomonadati</taxon>
        <taxon>Pseudomonadota</taxon>
        <taxon>Gammaproteobacteria</taxon>
        <taxon>Enterobacterales</taxon>
        <taxon>Morganellaceae</taxon>
        <taxon>Proteus</taxon>
    </lineage>
</organism>
<evidence type="ECO:0000256" key="2">
    <source>
        <dbReference type="ARBA" id="ARBA00006671"/>
    </source>
</evidence>
<dbReference type="InterPro" id="IPR000259">
    <property type="entry name" value="Adhesion_dom_fimbrial"/>
</dbReference>
<keyword evidence="9" id="KW-1185">Reference proteome</keyword>
<name>A0A6G6SL61_PROVU</name>
<dbReference type="Gene3D" id="2.60.40.3310">
    <property type="match status" value="1"/>
</dbReference>
<feature type="chain" id="PRO_5026310275" evidence="5">
    <location>
        <begin position="24"/>
        <end position="324"/>
    </location>
</feature>
<evidence type="ECO:0000259" key="7">
    <source>
        <dbReference type="Pfam" id="PF22003"/>
    </source>
</evidence>
<dbReference type="SUPFAM" id="SSF49401">
    <property type="entry name" value="Bacterial adhesins"/>
    <property type="match status" value="1"/>
</dbReference>
<dbReference type="Pfam" id="PF22003">
    <property type="entry name" value="MrkDrd"/>
    <property type="match status" value="1"/>
</dbReference>
<dbReference type="InterPro" id="IPR036937">
    <property type="entry name" value="Adhesion_dom_fimbrial_sf"/>
</dbReference>
<proteinExistence type="inferred from homology"/>
<evidence type="ECO:0000256" key="4">
    <source>
        <dbReference type="ARBA" id="ARBA00023263"/>
    </source>
</evidence>
<dbReference type="AlphaFoldDB" id="A0A6G6SL61"/>
<dbReference type="PANTHER" id="PTHR33420">
    <property type="entry name" value="FIMBRIAL SUBUNIT ELFA-RELATED"/>
    <property type="match status" value="1"/>
</dbReference>
<dbReference type="InterPro" id="IPR050263">
    <property type="entry name" value="Bact_Fimbrial_Adh_Pro"/>
</dbReference>
<feature type="domain" description="Fimbrial-type adhesion" evidence="6">
    <location>
        <begin position="191"/>
        <end position="323"/>
    </location>
</feature>
<dbReference type="RefSeq" id="WP_164526683.1">
    <property type="nucleotide sequence ID" value="NZ_CP047344.1"/>
</dbReference>
<dbReference type="PROSITE" id="PS51257">
    <property type="entry name" value="PROKAR_LIPOPROTEIN"/>
    <property type="match status" value="1"/>
</dbReference>
<dbReference type="EMBL" id="CP047344">
    <property type="protein sequence ID" value="QIF95263.1"/>
    <property type="molecule type" value="Genomic_DNA"/>
</dbReference>
<keyword evidence="3 5" id="KW-0732">Signal</keyword>
<accession>A0A6G6SL61</accession>
<dbReference type="GO" id="GO:0009289">
    <property type="term" value="C:pilus"/>
    <property type="evidence" value="ECO:0007669"/>
    <property type="project" value="UniProtKB-SubCell"/>
</dbReference>
<evidence type="ECO:0000313" key="8">
    <source>
        <dbReference type="EMBL" id="QIF95263.1"/>
    </source>
</evidence>
<evidence type="ECO:0000256" key="3">
    <source>
        <dbReference type="ARBA" id="ARBA00022729"/>
    </source>
</evidence>
<evidence type="ECO:0000259" key="6">
    <source>
        <dbReference type="Pfam" id="PF00419"/>
    </source>
</evidence>
<gene>
    <name evidence="8" type="ORF">GTH24_15760</name>
</gene>
<dbReference type="Gene3D" id="2.60.40.1090">
    <property type="entry name" value="Fimbrial-type adhesion domain"/>
    <property type="match status" value="1"/>
</dbReference>
<dbReference type="InterPro" id="IPR008966">
    <property type="entry name" value="Adhesion_dom_sf"/>
</dbReference>
<comment type="subcellular location">
    <subcellularLocation>
        <location evidence="1">Fimbrium</location>
    </subcellularLocation>
</comment>
<sequence length="324" mass="35653">MKDIITKSLLLSGFLFYSTYSIAACIQNPNFNNIIVNVPNREFNIQYDDTTTRTLAELKITYKQNFINTFSGKNGKCGNAVISGDYINGWVTNSNKIAATNIPGIGIRVKMTEIGYINTTFSRFADDLKYEVRNPYWTVEIIKTGRVTQSNSLTAGNLARMVQTNTLPNNSRWILSTLRIPIGAIKVNSLKCTTKANSYNINLGTWYDTQFKNIGDVSQNVNIPITLSCAAGTNIKATVTSSAGYIDVNTGKLNLSGSNRATGIGIQLVDRNNNPIRLNTKLSLQNNVSSGDYIFNWKARYIKTGSKITAGSANSTATVNILYE</sequence>
<comment type="similarity">
    <text evidence="2">Belongs to the fimbrial protein family.</text>
</comment>